<organism evidence="9 10">
    <name type="scientific">Ephemerocybe angulata</name>
    <dbReference type="NCBI Taxonomy" id="980116"/>
    <lineage>
        <taxon>Eukaryota</taxon>
        <taxon>Fungi</taxon>
        <taxon>Dikarya</taxon>
        <taxon>Basidiomycota</taxon>
        <taxon>Agaricomycotina</taxon>
        <taxon>Agaricomycetes</taxon>
        <taxon>Agaricomycetidae</taxon>
        <taxon>Agaricales</taxon>
        <taxon>Agaricineae</taxon>
        <taxon>Psathyrellaceae</taxon>
        <taxon>Ephemerocybe</taxon>
    </lineage>
</organism>
<gene>
    <name evidence="9" type="ORF">D9611_010700</name>
</gene>
<evidence type="ECO:0000259" key="8">
    <source>
        <dbReference type="PROSITE" id="PS50850"/>
    </source>
</evidence>
<dbReference type="PROSITE" id="PS50850">
    <property type="entry name" value="MFS"/>
    <property type="match status" value="1"/>
</dbReference>
<dbReference type="PANTHER" id="PTHR43791">
    <property type="entry name" value="PERMEASE-RELATED"/>
    <property type="match status" value="1"/>
</dbReference>
<keyword evidence="3 7" id="KW-0812">Transmembrane</keyword>
<feature type="transmembrane region" description="Helical" evidence="7">
    <location>
        <begin position="436"/>
        <end position="458"/>
    </location>
</feature>
<evidence type="ECO:0000313" key="10">
    <source>
        <dbReference type="Proteomes" id="UP000541558"/>
    </source>
</evidence>
<feature type="compositionally biased region" description="Basic and acidic residues" evidence="6">
    <location>
        <begin position="1"/>
        <end position="21"/>
    </location>
</feature>
<dbReference type="FunFam" id="1.20.1250.20:FF:000013">
    <property type="entry name" value="MFS general substrate transporter"/>
    <property type="match status" value="1"/>
</dbReference>
<feature type="transmembrane region" description="Helical" evidence="7">
    <location>
        <begin position="369"/>
        <end position="391"/>
    </location>
</feature>
<comment type="caution">
    <text evidence="9">The sequence shown here is derived from an EMBL/GenBank/DDBJ whole genome shotgun (WGS) entry which is preliminary data.</text>
</comment>
<keyword evidence="2" id="KW-0813">Transport</keyword>
<evidence type="ECO:0000256" key="3">
    <source>
        <dbReference type="ARBA" id="ARBA00022692"/>
    </source>
</evidence>
<proteinExistence type="predicted"/>
<feature type="transmembrane region" description="Helical" evidence="7">
    <location>
        <begin position="148"/>
        <end position="168"/>
    </location>
</feature>
<feature type="transmembrane region" description="Helical" evidence="7">
    <location>
        <begin position="50"/>
        <end position="68"/>
    </location>
</feature>
<feature type="transmembrane region" description="Helical" evidence="7">
    <location>
        <begin position="279"/>
        <end position="304"/>
    </location>
</feature>
<dbReference type="Proteomes" id="UP000541558">
    <property type="component" value="Unassembled WGS sequence"/>
</dbReference>
<dbReference type="GO" id="GO:0016020">
    <property type="term" value="C:membrane"/>
    <property type="evidence" value="ECO:0007669"/>
    <property type="project" value="UniProtKB-SubCell"/>
</dbReference>
<keyword evidence="4 7" id="KW-1133">Transmembrane helix</keyword>
<dbReference type="GO" id="GO:0022857">
    <property type="term" value="F:transmembrane transporter activity"/>
    <property type="evidence" value="ECO:0007669"/>
    <property type="project" value="InterPro"/>
</dbReference>
<feature type="transmembrane region" description="Helical" evidence="7">
    <location>
        <begin position="210"/>
        <end position="232"/>
    </location>
</feature>
<keyword evidence="5 7" id="KW-0472">Membrane</keyword>
<feature type="transmembrane region" description="Helical" evidence="7">
    <location>
        <begin position="344"/>
        <end position="363"/>
    </location>
</feature>
<evidence type="ECO:0000313" key="9">
    <source>
        <dbReference type="EMBL" id="KAF5320501.1"/>
    </source>
</evidence>
<evidence type="ECO:0000256" key="1">
    <source>
        <dbReference type="ARBA" id="ARBA00004141"/>
    </source>
</evidence>
<evidence type="ECO:0000256" key="5">
    <source>
        <dbReference type="ARBA" id="ARBA00023136"/>
    </source>
</evidence>
<evidence type="ECO:0000256" key="4">
    <source>
        <dbReference type="ARBA" id="ARBA00022989"/>
    </source>
</evidence>
<accession>A0A8H5F1U8</accession>
<dbReference type="PANTHER" id="PTHR43791:SF3">
    <property type="entry name" value="MAJOR FACILITATOR SUPERFAMILY (MFS) PROFILE DOMAIN-CONTAINING PROTEIN"/>
    <property type="match status" value="1"/>
</dbReference>
<feature type="transmembrane region" description="Helical" evidence="7">
    <location>
        <begin position="403"/>
        <end position="424"/>
    </location>
</feature>
<dbReference type="FunFam" id="1.20.1250.20:FF:000018">
    <property type="entry name" value="MFS transporter permease"/>
    <property type="match status" value="1"/>
</dbReference>
<evidence type="ECO:0000256" key="2">
    <source>
        <dbReference type="ARBA" id="ARBA00022448"/>
    </source>
</evidence>
<dbReference type="Pfam" id="PF07690">
    <property type="entry name" value="MFS_1"/>
    <property type="match status" value="1"/>
</dbReference>
<dbReference type="InterPro" id="IPR036259">
    <property type="entry name" value="MFS_trans_sf"/>
</dbReference>
<evidence type="ECO:0000256" key="6">
    <source>
        <dbReference type="SAM" id="MobiDB-lite"/>
    </source>
</evidence>
<feature type="domain" description="Major facilitator superfamily (MFS) profile" evidence="8">
    <location>
        <begin position="50"/>
        <end position="462"/>
    </location>
</feature>
<comment type="subcellular location">
    <subcellularLocation>
        <location evidence="1">Membrane</location>
        <topology evidence="1">Multi-pass membrane protein</topology>
    </subcellularLocation>
</comment>
<dbReference type="SUPFAM" id="SSF103473">
    <property type="entry name" value="MFS general substrate transporter"/>
    <property type="match status" value="1"/>
</dbReference>
<feature type="transmembrane region" description="Helical" evidence="7">
    <location>
        <begin position="180"/>
        <end position="198"/>
    </location>
</feature>
<dbReference type="InterPro" id="IPR020846">
    <property type="entry name" value="MFS_dom"/>
</dbReference>
<protein>
    <recommendedName>
        <fullName evidence="8">Major facilitator superfamily (MFS) profile domain-containing protein</fullName>
    </recommendedName>
</protein>
<feature type="transmembrane region" description="Helical" evidence="7">
    <location>
        <begin position="316"/>
        <end position="337"/>
    </location>
</feature>
<evidence type="ECO:0000256" key="7">
    <source>
        <dbReference type="SAM" id="Phobius"/>
    </source>
</evidence>
<dbReference type="InterPro" id="IPR011701">
    <property type="entry name" value="MFS"/>
</dbReference>
<sequence length="481" mass="53199">MDAKAPSDYRSKVDDSEKNSIDKSSSGEALDAHYDPKFVEQTLRKVDWRMLPLLGLLYSLALIDRTNLSVARIAGMDRSLGLTIGDRYSIASMIYFPPYILLEIPGNLILQKLGARAWLTICVVGWGAAQIGMAFVPNWKLLSLTRVLLGAFEAGFFPALAFIITTWYKRHEIQKRLAAFYLTGILLGGFSAPLAYGLQLIAPAGGLKGWQWIFLVEGLLTVVLGLVTWFFVADFPQKNKFLTEEQTKMILDRVEADRGDSVPDEVTPRVVGKHLLDPFLWSFGLMAMSATMPAYAIGFFVVILLQSMGFSIRDTLLLTTPPYVAAAISTFFFAWLSDKTRKRALWLAVQTLMTIVGLMVTGYGKGNGVRYFGLFLTNMGASGSIPGVLAYNANNIVSHSKRSVSTAVIIAFGGIGGIFATLVYRQKDFPGYIPGVWATMACQFLMLLLLAVNTFVFTRRNKLAREGKRINEGTPGFYYTI</sequence>
<feature type="transmembrane region" description="Helical" evidence="7">
    <location>
        <begin position="88"/>
        <end position="110"/>
    </location>
</feature>
<feature type="region of interest" description="Disordered" evidence="6">
    <location>
        <begin position="1"/>
        <end position="28"/>
    </location>
</feature>
<dbReference type="OrthoDB" id="3639251at2759"/>
<keyword evidence="10" id="KW-1185">Reference proteome</keyword>
<feature type="transmembrane region" description="Helical" evidence="7">
    <location>
        <begin position="117"/>
        <end position="136"/>
    </location>
</feature>
<dbReference type="EMBL" id="JAACJK010000169">
    <property type="protein sequence ID" value="KAF5320501.1"/>
    <property type="molecule type" value="Genomic_DNA"/>
</dbReference>
<reference evidence="9 10" key="1">
    <citation type="journal article" date="2020" name="ISME J.">
        <title>Uncovering the hidden diversity of litter-decomposition mechanisms in mushroom-forming fungi.</title>
        <authorList>
            <person name="Floudas D."/>
            <person name="Bentzer J."/>
            <person name="Ahren D."/>
            <person name="Johansson T."/>
            <person name="Persson P."/>
            <person name="Tunlid A."/>
        </authorList>
    </citation>
    <scope>NUCLEOTIDE SEQUENCE [LARGE SCALE GENOMIC DNA]</scope>
    <source>
        <strain evidence="9 10">CBS 175.51</strain>
    </source>
</reference>
<name>A0A8H5F1U8_9AGAR</name>
<dbReference type="AlphaFoldDB" id="A0A8H5F1U8"/>
<dbReference type="Gene3D" id="1.20.1250.20">
    <property type="entry name" value="MFS general substrate transporter like domains"/>
    <property type="match status" value="2"/>
</dbReference>